<sequence>MVDLFTAWMPFKAQRRLDGIWTLLFAFVWGLLCWRLSIGLEEIHSYGDKTMLLRAPVWWVYVPAVFGTALSAIVAFAMSLPMIFSSMRGMERT</sequence>
<gene>
    <name evidence="9" type="ORF">KARMA_1772</name>
</gene>
<dbReference type="AlphaFoldDB" id="A0A1M4MYC0"/>
<dbReference type="InterPro" id="IPR055348">
    <property type="entry name" value="DctQ"/>
</dbReference>
<evidence type="ECO:0000313" key="9">
    <source>
        <dbReference type="EMBL" id="SCM67571.1"/>
    </source>
</evidence>
<keyword evidence="2 7" id="KW-0813">Transport</keyword>
<proteinExistence type="inferred from homology"/>
<feature type="domain" description="Tripartite ATP-independent periplasmic transporters DctQ component" evidence="8">
    <location>
        <begin position="2"/>
        <end position="78"/>
    </location>
</feature>
<dbReference type="GO" id="GO:0022857">
    <property type="term" value="F:transmembrane transporter activity"/>
    <property type="evidence" value="ECO:0007669"/>
    <property type="project" value="UniProtKB-UniRule"/>
</dbReference>
<feature type="transmembrane region" description="Helical" evidence="7">
    <location>
        <begin position="58"/>
        <end position="84"/>
    </location>
</feature>
<evidence type="ECO:0000256" key="6">
    <source>
        <dbReference type="ARBA" id="ARBA00023136"/>
    </source>
</evidence>
<evidence type="ECO:0000256" key="5">
    <source>
        <dbReference type="ARBA" id="ARBA00022989"/>
    </source>
</evidence>
<accession>A0A1M4MYC0</accession>
<dbReference type="GO" id="GO:0005886">
    <property type="term" value="C:plasma membrane"/>
    <property type="evidence" value="ECO:0007669"/>
    <property type="project" value="UniProtKB-SubCell"/>
</dbReference>
<keyword evidence="4 7" id="KW-0812">Transmembrane</keyword>
<keyword evidence="10" id="KW-1185">Reference proteome</keyword>
<name>A0A1M4MYC0_9RHOB</name>
<comment type="subcellular location">
    <subcellularLocation>
        <location evidence="7">Cell inner membrane</location>
        <topology evidence="7">Multi-pass membrane protein</topology>
    </subcellularLocation>
    <subcellularLocation>
        <location evidence="1">Cell membrane</location>
        <topology evidence="1">Multi-pass membrane protein</topology>
    </subcellularLocation>
</comment>
<keyword evidence="7" id="KW-0997">Cell inner membrane</keyword>
<keyword evidence="3" id="KW-1003">Cell membrane</keyword>
<comment type="subunit">
    <text evidence="7">The complex comprises the extracytoplasmic solute receptor protein and the two transmembrane proteins.</text>
</comment>
<comment type="similarity">
    <text evidence="7">Belongs to the TRAP transporter small permease family.</text>
</comment>
<dbReference type="EMBL" id="FMJB01000047">
    <property type="protein sequence ID" value="SCM67571.1"/>
    <property type="molecule type" value="Genomic_DNA"/>
</dbReference>
<reference evidence="10" key="1">
    <citation type="submission" date="2016-09" db="EMBL/GenBank/DDBJ databases">
        <authorList>
            <person name="Wibberg D."/>
        </authorList>
    </citation>
    <scope>NUCLEOTIDE SEQUENCE [LARGE SCALE GENOMIC DNA]</scope>
</reference>
<dbReference type="Proteomes" id="UP000184085">
    <property type="component" value="Unassembled WGS sequence"/>
</dbReference>
<dbReference type="Pfam" id="PF04290">
    <property type="entry name" value="DctQ"/>
    <property type="match status" value="1"/>
</dbReference>
<keyword evidence="6 7" id="KW-0472">Membrane</keyword>
<evidence type="ECO:0000256" key="3">
    <source>
        <dbReference type="ARBA" id="ARBA00022475"/>
    </source>
</evidence>
<keyword evidence="5 7" id="KW-1133">Transmembrane helix</keyword>
<protein>
    <recommendedName>
        <fullName evidence="7">TRAP transporter small permease protein</fullName>
    </recommendedName>
</protein>
<evidence type="ECO:0000256" key="4">
    <source>
        <dbReference type="ARBA" id="ARBA00022692"/>
    </source>
</evidence>
<evidence type="ECO:0000256" key="7">
    <source>
        <dbReference type="RuleBase" id="RU369079"/>
    </source>
</evidence>
<evidence type="ECO:0000256" key="2">
    <source>
        <dbReference type="ARBA" id="ARBA00022448"/>
    </source>
</evidence>
<evidence type="ECO:0000259" key="8">
    <source>
        <dbReference type="Pfam" id="PF04290"/>
    </source>
</evidence>
<evidence type="ECO:0000256" key="1">
    <source>
        <dbReference type="ARBA" id="ARBA00004651"/>
    </source>
</evidence>
<organism evidence="9 10">
    <name type="scientific">Donghicola eburneus</name>
    <dbReference type="NCBI Taxonomy" id="393278"/>
    <lineage>
        <taxon>Bacteria</taxon>
        <taxon>Pseudomonadati</taxon>
        <taxon>Pseudomonadota</taxon>
        <taxon>Alphaproteobacteria</taxon>
        <taxon>Rhodobacterales</taxon>
        <taxon>Roseobacteraceae</taxon>
        <taxon>Donghicola</taxon>
    </lineage>
</organism>
<comment type="caution">
    <text evidence="7">Lacks conserved residue(s) required for the propagation of feature annotation.</text>
</comment>
<comment type="function">
    <text evidence="7">Part of the tripartite ATP-independent periplasmic (TRAP) transport system.</text>
</comment>
<feature type="transmembrane region" description="Helical" evidence="7">
    <location>
        <begin position="20"/>
        <end position="38"/>
    </location>
</feature>
<evidence type="ECO:0000313" key="10">
    <source>
        <dbReference type="Proteomes" id="UP000184085"/>
    </source>
</evidence>